<name>A0A927K1D2_9ACTN</name>
<reference evidence="2" key="1">
    <citation type="submission" date="2020-09" db="EMBL/GenBank/DDBJ databases">
        <title>Nocardioides sp. strain MJB4 16S ribosomal RNA gene Genome sequencing and assembly.</title>
        <authorList>
            <person name="Kim I."/>
        </authorList>
    </citation>
    <scope>NUCLEOTIDE SEQUENCE</scope>
    <source>
        <strain evidence="2">MJB4</strain>
    </source>
</reference>
<dbReference type="InterPro" id="IPR003593">
    <property type="entry name" value="AAA+_ATPase"/>
</dbReference>
<keyword evidence="2" id="KW-0067">ATP-binding</keyword>
<dbReference type="Gene3D" id="3.40.50.300">
    <property type="entry name" value="P-loop containing nucleotide triphosphate hydrolases"/>
    <property type="match status" value="1"/>
</dbReference>
<dbReference type="Proteomes" id="UP000616839">
    <property type="component" value="Unassembled WGS sequence"/>
</dbReference>
<protein>
    <submittedName>
        <fullName evidence="2">ATP-binding protein</fullName>
    </submittedName>
</protein>
<gene>
    <name evidence="2" type="ORF">IE331_01025</name>
</gene>
<dbReference type="EMBL" id="JACYXZ010000001">
    <property type="protein sequence ID" value="MBD8868194.1"/>
    <property type="molecule type" value="Genomic_DNA"/>
</dbReference>
<keyword evidence="3" id="KW-1185">Reference proteome</keyword>
<dbReference type="SUPFAM" id="SSF52540">
    <property type="entry name" value="P-loop containing nucleoside triphosphate hydrolases"/>
    <property type="match status" value="1"/>
</dbReference>
<evidence type="ECO:0000259" key="1">
    <source>
        <dbReference type="SMART" id="SM00382"/>
    </source>
</evidence>
<feature type="domain" description="AAA+ ATPase" evidence="1">
    <location>
        <begin position="48"/>
        <end position="219"/>
    </location>
</feature>
<proteinExistence type="predicted"/>
<sequence length="423" mass="46444">MESDVVAASVHVATLSKIFKPSAPTDDRQLFRGRAQQLSSLVSAMQEEGQHAIVFGERGVGKTSLAYMGMAIFGIQAPDGIRLRLTCGAEDDFSTVWQKLVPRLQQFLDTTDDEVRASLAGTIDRIEDMFMDAPTPESVGRALHLLASRAPLLVVVDEFDRINGYAHGDAFADLVKQISDDLVECTVCLVGVADDVSGLIAGHASVDRSLRQIAMPRMTQDELSEIVTRGFQAFGERSGYTLDIDASAVSAIANLSQGFPYYTHLLASSVGKRSIYANEHVITFEQVFDALMQAKDDAEPSIKENYYKATIAARSDATFDKTILACAMAVPDHLGHFTASDVRPPLEELLGVPRRNSDFNAHLKRFSSEPPYILESTSVTRTPRYRFRNPLMKPFVLMQGFASGLLSQDRLSLRDSNEPTNQG</sequence>
<comment type="caution">
    <text evidence="2">The sequence shown here is derived from an EMBL/GenBank/DDBJ whole genome shotgun (WGS) entry which is preliminary data.</text>
</comment>
<evidence type="ECO:0000313" key="3">
    <source>
        <dbReference type="Proteomes" id="UP000616839"/>
    </source>
</evidence>
<dbReference type="GO" id="GO:0005524">
    <property type="term" value="F:ATP binding"/>
    <property type="evidence" value="ECO:0007669"/>
    <property type="project" value="UniProtKB-KW"/>
</dbReference>
<evidence type="ECO:0000313" key="2">
    <source>
        <dbReference type="EMBL" id="MBD8868194.1"/>
    </source>
</evidence>
<dbReference type="InterPro" id="IPR049052">
    <property type="entry name" value="nSTAND1"/>
</dbReference>
<dbReference type="PANTHER" id="PTHR34301:SF8">
    <property type="entry name" value="ATPASE DOMAIN-CONTAINING PROTEIN"/>
    <property type="match status" value="1"/>
</dbReference>
<dbReference type="RefSeq" id="WP_192139649.1">
    <property type="nucleotide sequence ID" value="NZ_JACYXZ010000001.1"/>
</dbReference>
<accession>A0A927K1D2</accession>
<dbReference type="AlphaFoldDB" id="A0A927K1D2"/>
<dbReference type="SMART" id="SM00382">
    <property type="entry name" value="AAA"/>
    <property type="match status" value="1"/>
</dbReference>
<dbReference type="InterPro" id="IPR027417">
    <property type="entry name" value="P-loop_NTPase"/>
</dbReference>
<keyword evidence="2" id="KW-0547">Nucleotide-binding</keyword>
<dbReference type="PANTHER" id="PTHR34301">
    <property type="entry name" value="DNA-BINDING PROTEIN-RELATED"/>
    <property type="match status" value="1"/>
</dbReference>
<dbReference type="Pfam" id="PF20703">
    <property type="entry name" value="nSTAND1"/>
    <property type="match status" value="1"/>
</dbReference>
<organism evidence="2 3">
    <name type="scientific">Nocardioides donggukensis</name>
    <dbReference type="NCBI Taxonomy" id="2774019"/>
    <lineage>
        <taxon>Bacteria</taxon>
        <taxon>Bacillati</taxon>
        <taxon>Actinomycetota</taxon>
        <taxon>Actinomycetes</taxon>
        <taxon>Propionibacteriales</taxon>
        <taxon>Nocardioidaceae</taxon>
        <taxon>Nocardioides</taxon>
    </lineage>
</organism>